<dbReference type="InterPro" id="IPR026870">
    <property type="entry name" value="Zinc_ribbon_dom"/>
</dbReference>
<reference evidence="4" key="1">
    <citation type="submission" date="2020-10" db="EMBL/GenBank/DDBJ databases">
        <authorList>
            <person name="Gilroy R."/>
        </authorList>
    </citation>
    <scope>NUCLEOTIDE SEQUENCE</scope>
    <source>
        <strain evidence="4">11159</strain>
    </source>
</reference>
<dbReference type="Pfam" id="PF03703">
    <property type="entry name" value="bPH_2"/>
    <property type="match status" value="1"/>
</dbReference>
<proteinExistence type="predicted"/>
<dbReference type="AlphaFoldDB" id="A0A9D9DIK7"/>
<feature type="transmembrane region" description="Helical" evidence="1">
    <location>
        <begin position="50"/>
        <end position="75"/>
    </location>
</feature>
<gene>
    <name evidence="4" type="ORF">IAC58_01180</name>
</gene>
<protein>
    <submittedName>
        <fullName evidence="4">Zinc-ribbon domain-containing protein</fullName>
    </submittedName>
</protein>
<keyword evidence="1" id="KW-1133">Transmembrane helix</keyword>
<organism evidence="4 5">
    <name type="scientific">Candidatus Onthovivens merdipullorum</name>
    <dbReference type="NCBI Taxonomy" id="2840889"/>
    <lineage>
        <taxon>Bacteria</taxon>
        <taxon>Bacillati</taxon>
        <taxon>Bacillota</taxon>
        <taxon>Bacilli</taxon>
        <taxon>Bacillales</taxon>
        <taxon>Candidatus Onthovivens</taxon>
    </lineage>
</organism>
<sequence>MKYCGNCGKPLTENQKFCPYCGKEVNVNNDTNKTIYNPNKLLFESKRSLIGHYGFFVLFLSFILFIIPFVIIVIANSTYSVRIYSNKIVKEGGLISKENKVQLFSNVISVSVNQGLKGSIFNYGDVYVNLVGKENLSLTDVKNPNEVAGVFQKMINTNNLEQHLVD</sequence>
<dbReference type="InterPro" id="IPR005182">
    <property type="entry name" value="YdbS-like_PH"/>
</dbReference>
<comment type="caution">
    <text evidence="4">The sequence shown here is derived from an EMBL/GenBank/DDBJ whole genome shotgun (WGS) entry which is preliminary data.</text>
</comment>
<dbReference type="EMBL" id="JADIMY010000021">
    <property type="protein sequence ID" value="MBO8427156.1"/>
    <property type="molecule type" value="Genomic_DNA"/>
</dbReference>
<evidence type="ECO:0000313" key="4">
    <source>
        <dbReference type="EMBL" id="MBO8427156.1"/>
    </source>
</evidence>
<name>A0A9D9DIK7_9BACL</name>
<evidence type="ECO:0000256" key="1">
    <source>
        <dbReference type="SAM" id="Phobius"/>
    </source>
</evidence>
<evidence type="ECO:0000259" key="2">
    <source>
        <dbReference type="Pfam" id="PF03703"/>
    </source>
</evidence>
<evidence type="ECO:0000259" key="3">
    <source>
        <dbReference type="Pfam" id="PF13240"/>
    </source>
</evidence>
<keyword evidence="1" id="KW-0472">Membrane</keyword>
<feature type="domain" description="Zinc-ribbon" evidence="3">
    <location>
        <begin position="3"/>
        <end position="25"/>
    </location>
</feature>
<accession>A0A9D9DIK7</accession>
<evidence type="ECO:0000313" key="5">
    <source>
        <dbReference type="Proteomes" id="UP000823613"/>
    </source>
</evidence>
<keyword evidence="1" id="KW-0812">Transmembrane</keyword>
<reference evidence="4" key="2">
    <citation type="journal article" date="2021" name="PeerJ">
        <title>Extensive microbial diversity within the chicken gut microbiome revealed by metagenomics and culture.</title>
        <authorList>
            <person name="Gilroy R."/>
            <person name="Ravi A."/>
            <person name="Getino M."/>
            <person name="Pursley I."/>
            <person name="Horton D.L."/>
            <person name="Alikhan N.F."/>
            <person name="Baker D."/>
            <person name="Gharbi K."/>
            <person name="Hall N."/>
            <person name="Watson M."/>
            <person name="Adriaenssens E.M."/>
            <person name="Foster-Nyarko E."/>
            <person name="Jarju S."/>
            <person name="Secka A."/>
            <person name="Antonio M."/>
            <person name="Oren A."/>
            <person name="Chaudhuri R.R."/>
            <person name="La Ragione R."/>
            <person name="Hildebrand F."/>
            <person name="Pallen M.J."/>
        </authorList>
    </citation>
    <scope>NUCLEOTIDE SEQUENCE</scope>
    <source>
        <strain evidence="4">11159</strain>
    </source>
</reference>
<dbReference type="Pfam" id="PF13240">
    <property type="entry name" value="Zn_Ribbon_1"/>
    <property type="match status" value="1"/>
</dbReference>
<feature type="domain" description="YdbS-like PH" evidence="2">
    <location>
        <begin position="79"/>
        <end position="148"/>
    </location>
</feature>
<dbReference type="Proteomes" id="UP000823613">
    <property type="component" value="Unassembled WGS sequence"/>
</dbReference>